<dbReference type="InterPro" id="IPR039537">
    <property type="entry name" value="Retrotran_Ty1/copia-like"/>
</dbReference>
<evidence type="ECO:0000256" key="14">
    <source>
        <dbReference type="ARBA" id="ARBA00022908"/>
    </source>
</evidence>
<evidence type="ECO:0000256" key="5">
    <source>
        <dbReference type="ARBA" id="ARBA00022695"/>
    </source>
</evidence>
<comment type="function">
    <text evidence="1">The aspartyl protease (PR) mediates the proteolytic cleavages of the Gag and Gag-Pol polyproteins after assembly of the VLP.</text>
</comment>
<evidence type="ECO:0000256" key="21">
    <source>
        <dbReference type="PROSITE-ProRule" id="PRU00047"/>
    </source>
</evidence>
<keyword evidence="18" id="KW-0233">DNA recombination</keyword>
<dbReference type="AlphaFoldDB" id="M5C592"/>
<dbReference type="GO" id="GO:0008270">
    <property type="term" value="F:zinc ion binding"/>
    <property type="evidence" value="ECO:0007669"/>
    <property type="project" value="UniProtKB-KW"/>
</dbReference>
<keyword evidence="16" id="KW-0239">DNA-directed DNA polymerase</keyword>
<keyword evidence="21" id="KW-0862">Zinc</keyword>
<name>M5C592_THACB</name>
<keyword evidence="6" id="KW-0540">Nuclease</keyword>
<keyword evidence="2" id="KW-0815">Transposition</keyword>
<keyword evidence="21" id="KW-0863">Zinc-finger</keyword>
<dbReference type="PANTHER" id="PTHR42648:SF11">
    <property type="entry name" value="TRANSPOSON TY4-P GAG-POL POLYPROTEIN"/>
    <property type="match status" value="1"/>
</dbReference>
<dbReference type="Pfam" id="PF00665">
    <property type="entry name" value="rve"/>
    <property type="match status" value="1"/>
</dbReference>
<feature type="region of interest" description="Disordered" evidence="22">
    <location>
        <begin position="853"/>
        <end position="886"/>
    </location>
</feature>
<keyword evidence="11" id="KW-0067">ATP-binding</keyword>
<evidence type="ECO:0000256" key="11">
    <source>
        <dbReference type="ARBA" id="ARBA00022840"/>
    </source>
</evidence>
<dbReference type="EC" id="2.7.7.49" evidence="25"/>
<dbReference type="InterPro" id="IPR012337">
    <property type="entry name" value="RNaseH-like_sf"/>
</dbReference>
<evidence type="ECO:0000256" key="15">
    <source>
        <dbReference type="ARBA" id="ARBA00022918"/>
    </source>
</evidence>
<evidence type="ECO:0000256" key="10">
    <source>
        <dbReference type="ARBA" id="ARBA00022801"/>
    </source>
</evidence>
<dbReference type="GO" id="GO:0005524">
    <property type="term" value="F:ATP binding"/>
    <property type="evidence" value="ECO:0007669"/>
    <property type="project" value="UniProtKB-KW"/>
</dbReference>
<dbReference type="GO" id="GO:0003964">
    <property type="term" value="F:RNA-directed DNA polymerase activity"/>
    <property type="evidence" value="ECO:0007669"/>
    <property type="project" value="UniProtKB-KW"/>
</dbReference>
<keyword evidence="25" id="KW-0808">Transferase</keyword>
<dbReference type="GO" id="GO:0032196">
    <property type="term" value="P:transposition"/>
    <property type="evidence" value="ECO:0007669"/>
    <property type="project" value="UniProtKB-KW"/>
</dbReference>
<dbReference type="GO" id="GO:0004519">
    <property type="term" value="F:endonuclease activity"/>
    <property type="evidence" value="ECO:0007669"/>
    <property type="project" value="UniProtKB-KW"/>
</dbReference>
<dbReference type="Pfam" id="PF22936">
    <property type="entry name" value="Pol_BBD"/>
    <property type="match status" value="1"/>
</dbReference>
<keyword evidence="3" id="KW-1188">Viral release from host cell</keyword>
<keyword evidence="15" id="KW-0695">RNA-directed DNA polymerase</keyword>
<evidence type="ECO:0000259" key="23">
    <source>
        <dbReference type="PROSITE" id="PS50158"/>
    </source>
</evidence>
<keyword evidence="8" id="KW-0547">Nucleotide-binding</keyword>
<dbReference type="InterPro" id="IPR036397">
    <property type="entry name" value="RNaseH_sf"/>
</dbReference>
<keyword evidence="4" id="KW-0645">Protease</keyword>
<dbReference type="GO" id="GO:0003723">
    <property type="term" value="F:RNA binding"/>
    <property type="evidence" value="ECO:0007669"/>
    <property type="project" value="UniProtKB-KW"/>
</dbReference>
<feature type="region of interest" description="Disordered" evidence="22">
    <location>
        <begin position="44"/>
        <end position="64"/>
    </location>
</feature>
<keyword evidence="9" id="KW-0255">Endonuclease</keyword>
<evidence type="ECO:0000256" key="20">
    <source>
        <dbReference type="ARBA" id="ARBA00049244"/>
    </source>
</evidence>
<keyword evidence="12" id="KW-0460">Magnesium</keyword>
<keyword evidence="5 25" id="KW-0548">Nucleotidyltransferase</keyword>
<dbReference type="GO" id="GO:0008233">
    <property type="term" value="F:peptidase activity"/>
    <property type="evidence" value="ECO:0007669"/>
    <property type="project" value="UniProtKB-KW"/>
</dbReference>
<proteinExistence type="predicted"/>
<dbReference type="GO" id="GO:0005634">
    <property type="term" value="C:nucleus"/>
    <property type="evidence" value="ECO:0007669"/>
    <property type="project" value="UniProtKB-ARBA"/>
</dbReference>
<feature type="region of interest" description="Disordered" evidence="22">
    <location>
        <begin position="760"/>
        <end position="813"/>
    </location>
</feature>
<keyword evidence="13" id="KW-0694">RNA-binding</keyword>
<dbReference type="InterPro" id="IPR057670">
    <property type="entry name" value="SH3_retrovirus"/>
</dbReference>
<keyword evidence="17" id="KW-0917">Virion maturation</keyword>
<evidence type="ECO:0000256" key="3">
    <source>
        <dbReference type="ARBA" id="ARBA00022612"/>
    </source>
</evidence>
<evidence type="ECO:0000256" key="8">
    <source>
        <dbReference type="ARBA" id="ARBA00022741"/>
    </source>
</evidence>
<dbReference type="GO" id="GO:0006508">
    <property type="term" value="P:proteolysis"/>
    <property type="evidence" value="ECO:0007669"/>
    <property type="project" value="UniProtKB-KW"/>
</dbReference>
<dbReference type="SUPFAM" id="SSF53098">
    <property type="entry name" value="Ribonuclease H-like"/>
    <property type="match status" value="1"/>
</dbReference>
<evidence type="ECO:0000256" key="9">
    <source>
        <dbReference type="ARBA" id="ARBA00022759"/>
    </source>
</evidence>
<organism evidence="25 26">
    <name type="scientific">Thanatephorus cucumeris (strain AG1-IB / isolate 7/3/14)</name>
    <name type="common">Lettuce bottom rot fungus</name>
    <name type="synonym">Rhizoctonia solani</name>
    <dbReference type="NCBI Taxonomy" id="1108050"/>
    <lineage>
        <taxon>Eukaryota</taxon>
        <taxon>Fungi</taxon>
        <taxon>Dikarya</taxon>
        <taxon>Basidiomycota</taxon>
        <taxon>Agaricomycotina</taxon>
        <taxon>Agaricomycetes</taxon>
        <taxon>Cantharellales</taxon>
        <taxon>Ceratobasidiaceae</taxon>
        <taxon>Rhizoctonia</taxon>
        <taxon>Rhizoctonia solani AG-1</taxon>
    </lineage>
</organism>
<evidence type="ECO:0000313" key="26">
    <source>
        <dbReference type="Proteomes" id="UP000012065"/>
    </source>
</evidence>
<gene>
    <name evidence="25" type="ORF">BN14_08680</name>
</gene>
<comment type="catalytic activity">
    <reaction evidence="20">
        <text>DNA(n) + a 2'-deoxyribonucleoside 5'-triphosphate = DNA(n+1) + diphosphate</text>
        <dbReference type="Rhea" id="RHEA:22508"/>
        <dbReference type="Rhea" id="RHEA-COMP:17339"/>
        <dbReference type="Rhea" id="RHEA-COMP:17340"/>
        <dbReference type="ChEBI" id="CHEBI:33019"/>
        <dbReference type="ChEBI" id="CHEBI:61560"/>
        <dbReference type="ChEBI" id="CHEBI:173112"/>
        <dbReference type="EC" id="2.7.7.7"/>
    </reaction>
</comment>
<feature type="compositionally biased region" description="Basic and acidic residues" evidence="22">
    <location>
        <begin position="239"/>
        <end position="263"/>
    </location>
</feature>
<evidence type="ECO:0000256" key="12">
    <source>
        <dbReference type="ARBA" id="ARBA00022842"/>
    </source>
</evidence>
<evidence type="ECO:0000256" key="18">
    <source>
        <dbReference type="ARBA" id="ARBA00023172"/>
    </source>
</evidence>
<dbReference type="Pfam" id="PF13976">
    <property type="entry name" value="gag_pre-integrs"/>
    <property type="match status" value="1"/>
</dbReference>
<feature type="compositionally biased region" description="Low complexity" evidence="22">
    <location>
        <begin position="265"/>
        <end position="280"/>
    </location>
</feature>
<dbReference type="Pfam" id="PF14223">
    <property type="entry name" value="Retrotran_gag_2"/>
    <property type="match status" value="1"/>
</dbReference>
<feature type="compositionally biased region" description="Basic and acidic residues" evidence="22">
    <location>
        <begin position="773"/>
        <end position="808"/>
    </location>
</feature>
<dbReference type="GO" id="GO:0003887">
    <property type="term" value="F:DNA-directed DNA polymerase activity"/>
    <property type="evidence" value="ECO:0007669"/>
    <property type="project" value="UniProtKB-KW"/>
</dbReference>
<evidence type="ECO:0000256" key="22">
    <source>
        <dbReference type="SAM" id="MobiDB-lite"/>
    </source>
</evidence>
<evidence type="ECO:0000256" key="1">
    <source>
        <dbReference type="ARBA" id="ARBA00002180"/>
    </source>
</evidence>
<feature type="domain" description="Integrase catalytic" evidence="24">
    <location>
        <begin position="516"/>
        <end position="682"/>
    </location>
</feature>
<dbReference type="Gene3D" id="3.30.420.10">
    <property type="entry name" value="Ribonuclease H-like superfamily/Ribonuclease H"/>
    <property type="match status" value="1"/>
</dbReference>
<evidence type="ECO:0000256" key="6">
    <source>
        <dbReference type="ARBA" id="ARBA00022722"/>
    </source>
</evidence>
<keyword evidence="7" id="KW-0479">Metal-binding</keyword>
<protein>
    <submittedName>
        <fullName evidence="25">Rhizoctonia solani AG1-IB WGS project CAOJ00000000 data, isolate 7/3/14, contig 19141</fullName>
        <ecNumber evidence="25">2.7.7.49</ecNumber>
    </submittedName>
</protein>
<dbReference type="InterPro" id="IPR001878">
    <property type="entry name" value="Znf_CCHC"/>
</dbReference>
<comment type="catalytic activity">
    <reaction evidence="19">
        <text>DNA(n) + a 2'-deoxyribonucleoside 5'-triphosphate = DNA(n+1) + diphosphate</text>
        <dbReference type="Rhea" id="RHEA:22508"/>
        <dbReference type="Rhea" id="RHEA-COMP:17339"/>
        <dbReference type="Rhea" id="RHEA-COMP:17340"/>
        <dbReference type="ChEBI" id="CHEBI:33019"/>
        <dbReference type="ChEBI" id="CHEBI:61560"/>
        <dbReference type="ChEBI" id="CHEBI:173112"/>
        <dbReference type="EC" id="2.7.7.49"/>
    </reaction>
</comment>
<dbReference type="InterPro" id="IPR025724">
    <property type="entry name" value="GAG-pre-integrase_dom"/>
</dbReference>
<dbReference type="PANTHER" id="PTHR42648">
    <property type="entry name" value="TRANSPOSASE, PUTATIVE-RELATED"/>
    <property type="match status" value="1"/>
</dbReference>
<dbReference type="Pfam" id="PF25597">
    <property type="entry name" value="SH3_retrovirus"/>
    <property type="match status" value="1"/>
</dbReference>
<dbReference type="PROSITE" id="PS50158">
    <property type="entry name" value="ZF_CCHC"/>
    <property type="match status" value="1"/>
</dbReference>
<evidence type="ECO:0000256" key="2">
    <source>
        <dbReference type="ARBA" id="ARBA00022578"/>
    </source>
</evidence>
<evidence type="ECO:0000256" key="7">
    <source>
        <dbReference type="ARBA" id="ARBA00022723"/>
    </source>
</evidence>
<keyword evidence="14" id="KW-0229">DNA integration</keyword>
<dbReference type="GO" id="GO:0006310">
    <property type="term" value="P:DNA recombination"/>
    <property type="evidence" value="ECO:0007669"/>
    <property type="project" value="UniProtKB-KW"/>
</dbReference>
<dbReference type="InterPro" id="IPR054722">
    <property type="entry name" value="PolX-like_BBD"/>
</dbReference>
<dbReference type="Proteomes" id="UP000012065">
    <property type="component" value="Unassembled WGS sequence"/>
</dbReference>
<reference evidence="25 26" key="1">
    <citation type="journal article" date="2013" name="J. Biotechnol.">
        <title>Establishment and interpretation of the genome sequence of the phytopathogenic fungus Rhizoctonia solani AG1-IB isolate 7/3/14.</title>
        <authorList>
            <person name="Wibberg D.W."/>
            <person name="Jelonek L.J."/>
            <person name="Rupp O.R."/>
            <person name="Hennig M.H."/>
            <person name="Eikmeyer F.E."/>
            <person name="Goesmann A.G."/>
            <person name="Hartmann A.H."/>
            <person name="Borriss R.B."/>
            <person name="Grosch R.G."/>
            <person name="Puehler A.P."/>
            <person name="Schlueter A.S."/>
        </authorList>
    </citation>
    <scope>NUCLEOTIDE SEQUENCE [LARGE SCALE GENOMIC DNA]</scope>
    <source>
        <strain evidence="26">AG1-IB / isolate 7/3/14</strain>
    </source>
</reference>
<keyword evidence="10" id="KW-0378">Hydrolase</keyword>
<feature type="domain" description="CCHC-type" evidence="23">
    <location>
        <begin position="231"/>
        <end position="244"/>
    </location>
</feature>
<dbReference type="PROSITE" id="PS50994">
    <property type="entry name" value="INTEGRASE"/>
    <property type="match status" value="1"/>
</dbReference>
<comment type="caution">
    <text evidence="25">The sequence shown here is derived from an EMBL/GenBank/DDBJ whole genome shotgun (WGS) entry which is preliminary data.</text>
</comment>
<evidence type="ECO:0000256" key="17">
    <source>
        <dbReference type="ARBA" id="ARBA00023113"/>
    </source>
</evidence>
<evidence type="ECO:0000259" key="24">
    <source>
        <dbReference type="PROSITE" id="PS50994"/>
    </source>
</evidence>
<dbReference type="HOGENOM" id="CLU_001650_11_7_1"/>
<feature type="compositionally biased region" description="Polar residues" evidence="22">
    <location>
        <begin position="872"/>
        <end position="881"/>
    </location>
</feature>
<dbReference type="GO" id="GO:0015074">
    <property type="term" value="P:DNA integration"/>
    <property type="evidence" value="ECO:0007669"/>
    <property type="project" value="UniProtKB-KW"/>
</dbReference>
<dbReference type="InterPro" id="IPR001584">
    <property type="entry name" value="Integrase_cat-core"/>
</dbReference>
<accession>M5C592</accession>
<dbReference type="EMBL" id="CAOJ01013320">
    <property type="protein sequence ID" value="CCO34576.1"/>
    <property type="molecule type" value="Genomic_DNA"/>
</dbReference>
<evidence type="ECO:0000256" key="4">
    <source>
        <dbReference type="ARBA" id="ARBA00022670"/>
    </source>
</evidence>
<feature type="region of interest" description="Disordered" evidence="22">
    <location>
        <begin position="200"/>
        <end position="298"/>
    </location>
</feature>
<sequence>MSNHNPYMSRHCFEIEDLKEDGSNYVAWKTRSMQILRTRKLDSVVTGTNPKPSPGAAANEAKDWETRDQEALLQIMLSVSDGALKHIGHHTSAKSAWDALQHRWEGHGVQSLVFLVEKLFSDKAPEGKPLADFTAKQRSIATNVHNLGLELPEPLLALILLHSLPPSYDTLCTVIAGSTTLEKLTFDLVEAQILAEEQRSTSGSRLNAMFSKKVNGGKGKNGKGKSNRPTCKNCAKPGHTKEQCWAKGGDKEGQNPWSKKNDAKTNSPVSSTPATSTSSSQARLAHVENPPSDSNGWIHDGLGEVHAFMAHGAHSNSGSNAWVMDSGASAHMTQCLENFETYRAYNPPIAVEIANNSRIEVLGSGRVRIDLQTGHQAVLSNVLHVPALGSNLLSVSALQKAGKSVVFGGPGICRIMSREGGVIGEAKLVRGLYILQGCTVIPNPQALIAAVARADLSTWHRCLGHTNLDYILSMEHENRVEGMEIIGKRTKPDGRCQPCLRGKQSRTPFPKSSTERNYQPLELIVSDVHGPMAVPTHNGRQYFAPFIDIKTRYLWVAVVTRKSDVCEQFKLIQARVELQTGFKIKALRTDGGGEYASNKFETELRQAGIEHQKTEADSSASNGISEKAIRYLNEMERTIRDEAELPPQFWGYAILHSVEIWNVTAKKALGGMTPHEALFGTKPNIARLCVFGCKAFARILDKDRQKLGARSLECTYLGAAPGRKAHLLVDRKNRRFFTSRDVVFDEGGISRQRVVIEDSEKPEDKAIVSAEPNEPKVEPKVEKTHVPEPIKPKPQVKPEKGDSKRETSESEAENLIMLYAEPEKPAGRPKRNVRAPVRDNDDRYFVSLYEPSTFNRSKLPGTKGKISRPKTTENTPKNLLNNPDDPALAPFHAKLANLLVEPNSYKEAMA</sequence>
<evidence type="ECO:0000256" key="13">
    <source>
        <dbReference type="ARBA" id="ARBA00022884"/>
    </source>
</evidence>
<evidence type="ECO:0000256" key="16">
    <source>
        <dbReference type="ARBA" id="ARBA00022932"/>
    </source>
</evidence>
<evidence type="ECO:0000313" key="25">
    <source>
        <dbReference type="EMBL" id="CCO34576.1"/>
    </source>
</evidence>
<evidence type="ECO:0000256" key="19">
    <source>
        <dbReference type="ARBA" id="ARBA00048173"/>
    </source>
</evidence>